<protein>
    <submittedName>
        <fullName evidence="2">Uncharacterized protein</fullName>
    </submittedName>
</protein>
<dbReference type="AlphaFoldDB" id="M1DG50"/>
<evidence type="ECO:0000256" key="1">
    <source>
        <dbReference type="SAM" id="MobiDB-lite"/>
    </source>
</evidence>
<evidence type="ECO:0000313" key="3">
    <source>
        <dbReference type="Proteomes" id="UP000011115"/>
    </source>
</evidence>
<dbReference type="HOGENOM" id="CLU_1920829_0_0_1"/>
<sequence>MIDQRLADSSTDAPVRTKAGNRTELAEQDQFYQYQNRSSLTGGITETGFTETFRKFQPGPIATGLDRYRNRVQPVCHNHMALWKNKNDDGATSDSEVTGTVASKFGGPHIAKEHASDISNYLTPRPRRSNLR</sequence>
<dbReference type="EnsemblPlants" id="PGSC0003DMT400088515">
    <property type="protein sequence ID" value="PGSC0003DMT400088515"/>
    <property type="gene ID" value="PGSC0003DMG400038086"/>
</dbReference>
<feature type="region of interest" description="Disordered" evidence="1">
    <location>
        <begin position="85"/>
        <end position="132"/>
    </location>
</feature>
<organism evidence="2 3">
    <name type="scientific">Solanum tuberosum</name>
    <name type="common">Potato</name>
    <dbReference type="NCBI Taxonomy" id="4113"/>
    <lineage>
        <taxon>Eukaryota</taxon>
        <taxon>Viridiplantae</taxon>
        <taxon>Streptophyta</taxon>
        <taxon>Embryophyta</taxon>
        <taxon>Tracheophyta</taxon>
        <taxon>Spermatophyta</taxon>
        <taxon>Magnoliopsida</taxon>
        <taxon>eudicotyledons</taxon>
        <taxon>Gunneridae</taxon>
        <taxon>Pentapetalae</taxon>
        <taxon>asterids</taxon>
        <taxon>lamiids</taxon>
        <taxon>Solanales</taxon>
        <taxon>Solanaceae</taxon>
        <taxon>Solanoideae</taxon>
        <taxon>Solaneae</taxon>
        <taxon>Solanum</taxon>
    </lineage>
</organism>
<reference evidence="3" key="1">
    <citation type="journal article" date="2011" name="Nature">
        <title>Genome sequence and analysis of the tuber crop potato.</title>
        <authorList>
            <consortium name="The Potato Genome Sequencing Consortium"/>
        </authorList>
    </citation>
    <scope>NUCLEOTIDE SEQUENCE [LARGE SCALE GENOMIC DNA]</scope>
    <source>
        <strain evidence="3">cv. DM1-3 516 R44</strain>
    </source>
</reference>
<keyword evidence="3" id="KW-1185">Reference proteome</keyword>
<feature type="compositionally biased region" description="Polar residues" evidence="1">
    <location>
        <begin position="90"/>
        <end position="101"/>
    </location>
</feature>
<reference evidence="2" key="2">
    <citation type="submission" date="2015-06" db="UniProtKB">
        <authorList>
            <consortium name="EnsemblPlants"/>
        </authorList>
    </citation>
    <scope>IDENTIFICATION</scope>
    <source>
        <strain evidence="2">DM1-3 516 R44</strain>
    </source>
</reference>
<name>M1DG50_SOLTU</name>
<dbReference type="Gramene" id="PGSC0003DMT400088515">
    <property type="protein sequence ID" value="PGSC0003DMT400088515"/>
    <property type="gene ID" value="PGSC0003DMG400038086"/>
</dbReference>
<dbReference type="PaxDb" id="4113-PGSC0003DMT400088515"/>
<evidence type="ECO:0000313" key="2">
    <source>
        <dbReference type="EnsemblPlants" id="PGSC0003DMT400088515"/>
    </source>
</evidence>
<accession>M1DG50</accession>
<proteinExistence type="predicted"/>
<dbReference type="InParanoid" id="M1DG50"/>
<feature type="region of interest" description="Disordered" evidence="1">
    <location>
        <begin position="1"/>
        <end position="20"/>
    </location>
</feature>
<dbReference type="Proteomes" id="UP000011115">
    <property type="component" value="Unassembled WGS sequence"/>
</dbReference>